<feature type="non-terminal residue" evidence="1">
    <location>
        <position position="1"/>
    </location>
</feature>
<name>A0A2P5BTD4_PARAD</name>
<keyword evidence="2" id="KW-1185">Reference proteome</keyword>
<dbReference type="Proteomes" id="UP000237105">
    <property type="component" value="Unassembled WGS sequence"/>
</dbReference>
<reference evidence="2" key="1">
    <citation type="submission" date="2016-06" db="EMBL/GenBank/DDBJ databases">
        <title>Parallel loss of symbiosis genes in relatives of nitrogen-fixing non-legume Parasponia.</title>
        <authorList>
            <person name="Van Velzen R."/>
            <person name="Holmer R."/>
            <person name="Bu F."/>
            <person name="Rutten L."/>
            <person name="Van Zeijl A."/>
            <person name="Liu W."/>
            <person name="Santuari L."/>
            <person name="Cao Q."/>
            <person name="Sharma T."/>
            <person name="Shen D."/>
            <person name="Roswanjaya Y."/>
            <person name="Wardhani T."/>
            <person name="Kalhor M.S."/>
            <person name="Jansen J."/>
            <person name="Van den Hoogen J."/>
            <person name="Gungor B."/>
            <person name="Hartog M."/>
            <person name="Hontelez J."/>
            <person name="Verver J."/>
            <person name="Yang W.-C."/>
            <person name="Schijlen E."/>
            <person name="Repin R."/>
            <person name="Schilthuizen M."/>
            <person name="Schranz E."/>
            <person name="Heidstra R."/>
            <person name="Miyata K."/>
            <person name="Fedorova E."/>
            <person name="Kohlen W."/>
            <person name="Bisseling T."/>
            <person name="Smit S."/>
            <person name="Geurts R."/>
        </authorList>
    </citation>
    <scope>NUCLEOTIDE SEQUENCE [LARGE SCALE GENOMIC DNA]</scope>
    <source>
        <strain evidence="2">cv. WU1-14</strain>
    </source>
</reference>
<protein>
    <submittedName>
        <fullName evidence="1">Uncharacterized protein</fullName>
    </submittedName>
</protein>
<proteinExistence type="predicted"/>
<sequence>VIPTEAQVQDSKETLKLEATLGDLDKHLATQGHVAGPNEISCDLRLCPKV</sequence>
<evidence type="ECO:0000313" key="1">
    <source>
        <dbReference type="EMBL" id="PON52056.1"/>
    </source>
</evidence>
<dbReference type="AlphaFoldDB" id="A0A2P5BTD4"/>
<dbReference type="EMBL" id="JXTB01000225">
    <property type="protein sequence ID" value="PON52056.1"/>
    <property type="molecule type" value="Genomic_DNA"/>
</dbReference>
<organism evidence="1 2">
    <name type="scientific">Parasponia andersonii</name>
    <name type="common">Sponia andersonii</name>
    <dbReference type="NCBI Taxonomy" id="3476"/>
    <lineage>
        <taxon>Eukaryota</taxon>
        <taxon>Viridiplantae</taxon>
        <taxon>Streptophyta</taxon>
        <taxon>Embryophyta</taxon>
        <taxon>Tracheophyta</taxon>
        <taxon>Spermatophyta</taxon>
        <taxon>Magnoliopsida</taxon>
        <taxon>eudicotyledons</taxon>
        <taxon>Gunneridae</taxon>
        <taxon>Pentapetalae</taxon>
        <taxon>rosids</taxon>
        <taxon>fabids</taxon>
        <taxon>Rosales</taxon>
        <taxon>Cannabaceae</taxon>
        <taxon>Parasponia</taxon>
    </lineage>
</organism>
<evidence type="ECO:0000313" key="2">
    <source>
        <dbReference type="Proteomes" id="UP000237105"/>
    </source>
</evidence>
<accession>A0A2P5BTD4</accession>
<comment type="caution">
    <text evidence="1">The sequence shown here is derived from an EMBL/GenBank/DDBJ whole genome shotgun (WGS) entry which is preliminary data.</text>
</comment>
<gene>
    <name evidence="1" type="ORF">PanWU01x14_211710</name>
</gene>